<evidence type="ECO:0000313" key="2">
    <source>
        <dbReference type="Proteomes" id="UP001501842"/>
    </source>
</evidence>
<proteinExistence type="predicted"/>
<evidence type="ECO:0008006" key="3">
    <source>
        <dbReference type="Google" id="ProtNLM"/>
    </source>
</evidence>
<accession>A0ABN3UM74</accession>
<gene>
    <name evidence="1" type="ORF">GCM10010439_60660</name>
</gene>
<organism evidence="1 2">
    <name type="scientific">Actinocorallia aurantiaca</name>
    <dbReference type="NCBI Taxonomy" id="46204"/>
    <lineage>
        <taxon>Bacteria</taxon>
        <taxon>Bacillati</taxon>
        <taxon>Actinomycetota</taxon>
        <taxon>Actinomycetes</taxon>
        <taxon>Streptosporangiales</taxon>
        <taxon>Thermomonosporaceae</taxon>
        <taxon>Actinocorallia</taxon>
    </lineage>
</organism>
<dbReference type="EMBL" id="BAAATZ010000029">
    <property type="protein sequence ID" value="GAA2735564.1"/>
    <property type="molecule type" value="Genomic_DNA"/>
</dbReference>
<keyword evidence="2" id="KW-1185">Reference proteome</keyword>
<comment type="caution">
    <text evidence="1">The sequence shown here is derived from an EMBL/GenBank/DDBJ whole genome shotgun (WGS) entry which is preliminary data.</text>
</comment>
<sequence length="364" mass="40355">MFVTLTAPSFGRVHTLGRDGTCRPRSSRPVCEHGMAAYCNARHSSDDKRLGNALCVECYDCTGHVLWHTAAPELWRRFTIELLRSFSRLSLERTGVHRTVRALREELRASYVKVAEWQRRGAVHFHAVVRLDGIDPDDPETVTAPPAWVDADLLAACVRDAASRVRVALPVPDGVERIARWGGQIDVRPITDPRRTAAYVAKYATKTASDVLPGLPVRRFDTFALDRMRKRGTSWHLLMLAGTCLRLADAEGCEDLRLAERVHTLGFPGHFATKSRRYSVTLGALRAVRRAWRAAQRTGDVWGQDGAVVVGDWRLVGVGHAKPGDALLAEQLAREEAVYREAVKYHDVVQVRVVDDGEAAGVAA</sequence>
<dbReference type="Pfam" id="PF20199">
    <property type="entry name" value="RepSA"/>
    <property type="match status" value="1"/>
</dbReference>
<dbReference type="Proteomes" id="UP001501842">
    <property type="component" value="Unassembled WGS sequence"/>
</dbReference>
<dbReference type="InterPro" id="IPR046828">
    <property type="entry name" value="RepSA"/>
</dbReference>
<name>A0ABN3UM74_9ACTN</name>
<evidence type="ECO:0000313" key="1">
    <source>
        <dbReference type="EMBL" id="GAA2735564.1"/>
    </source>
</evidence>
<protein>
    <recommendedName>
        <fullName evidence="3">Replication initiation protein</fullName>
    </recommendedName>
</protein>
<reference evidence="1 2" key="1">
    <citation type="journal article" date="2019" name="Int. J. Syst. Evol. Microbiol.">
        <title>The Global Catalogue of Microorganisms (GCM) 10K type strain sequencing project: providing services to taxonomists for standard genome sequencing and annotation.</title>
        <authorList>
            <consortium name="The Broad Institute Genomics Platform"/>
            <consortium name="The Broad Institute Genome Sequencing Center for Infectious Disease"/>
            <person name="Wu L."/>
            <person name="Ma J."/>
        </authorList>
    </citation>
    <scope>NUCLEOTIDE SEQUENCE [LARGE SCALE GENOMIC DNA]</scope>
    <source>
        <strain evidence="1 2">JCM 8201</strain>
    </source>
</reference>